<dbReference type="Proteomes" id="UP000054621">
    <property type="component" value="Unassembled WGS sequence"/>
</dbReference>
<organism evidence="2 3">
    <name type="scientific">Legionella sainthelensi</name>
    <dbReference type="NCBI Taxonomy" id="28087"/>
    <lineage>
        <taxon>Bacteria</taxon>
        <taxon>Pseudomonadati</taxon>
        <taxon>Pseudomonadota</taxon>
        <taxon>Gammaproteobacteria</taxon>
        <taxon>Legionellales</taxon>
        <taxon>Legionellaceae</taxon>
        <taxon>Legionella</taxon>
    </lineage>
</organism>
<evidence type="ECO:0000313" key="2">
    <source>
        <dbReference type="EMBL" id="KTD59781.1"/>
    </source>
</evidence>
<dbReference type="PATRIC" id="fig|28087.4.peg.446"/>
<evidence type="ECO:0000313" key="3">
    <source>
        <dbReference type="Proteomes" id="UP000054621"/>
    </source>
</evidence>
<comment type="caution">
    <text evidence="2">The sequence shown here is derived from an EMBL/GenBank/DDBJ whole genome shotgun (WGS) entry which is preliminary data.</text>
</comment>
<feature type="coiled-coil region" evidence="1">
    <location>
        <begin position="499"/>
        <end position="533"/>
    </location>
</feature>
<keyword evidence="1" id="KW-0175">Coiled coil</keyword>
<dbReference type="EMBL" id="LNYV01000004">
    <property type="protein sequence ID" value="KTD59781.1"/>
    <property type="molecule type" value="Genomic_DNA"/>
</dbReference>
<reference evidence="2 3" key="1">
    <citation type="submission" date="2015-11" db="EMBL/GenBank/DDBJ databases">
        <title>Genomic analysis of 38 Legionella species identifies large and diverse effector repertoires.</title>
        <authorList>
            <person name="Burstein D."/>
            <person name="Amaro F."/>
            <person name="Zusman T."/>
            <person name="Lifshitz Z."/>
            <person name="Cohen O."/>
            <person name="Gilbert J.A."/>
            <person name="Pupko T."/>
            <person name="Shuman H.A."/>
            <person name="Segal G."/>
        </authorList>
    </citation>
    <scope>NUCLEOTIDE SEQUENCE [LARGE SCALE GENOMIC DNA]</scope>
    <source>
        <strain evidence="2 3">Mt.St.Helens-4</strain>
    </source>
</reference>
<protein>
    <submittedName>
        <fullName evidence="2">Uncharacterized protein</fullName>
    </submittedName>
</protein>
<feature type="coiled-coil region" evidence="1">
    <location>
        <begin position="353"/>
        <end position="403"/>
    </location>
</feature>
<accession>A0A0W0YSD2</accession>
<dbReference type="RefSeq" id="WP_027270112.1">
    <property type="nucleotide sequence ID" value="NZ_CAAAJE010000003.1"/>
</dbReference>
<gene>
    <name evidence="2" type="ORF">Lsai_0425</name>
</gene>
<dbReference type="AlphaFoldDB" id="A0A0W0YSD2"/>
<proteinExistence type="predicted"/>
<evidence type="ECO:0000256" key="1">
    <source>
        <dbReference type="SAM" id="Coils"/>
    </source>
</evidence>
<name>A0A0W0YSD2_9GAMM</name>
<dbReference type="OrthoDB" id="5649923at2"/>
<sequence>MADIKTWGEFEGAIKEIITAIVNKTNPPNDYQATVRTQSLYSTLSPAINEYYRQMKTGELGEPNEENLNKMMNLFWNRLKNNSSVEDQRMNKEGFFKAMNEQIIDHQQQFANHKNTIDSIACFRFAADGRLDDGEYWSLENLGNLASTMESLDVPLTIDSKDVRKAIMGELGNHATRQCGQPVDEEEVTVYLCGGYGGGGSSEEDKNDIGHGQLLPEHMWIEVHRKGKPTISIDTFPSRPPHAMIGARLNENFEGPPSEPRRIHTDDKTFKQKIPGLPLGVMQALAKEDYTIHNNKYMRTVSNPGGLFIKPDGTLLKNAEAVNAFDRLTNPLNALLQDCNAIKPERITKSKTMREATECKNELLEELRNLERQKDTLVKGEDKIALQEKIDEKKQKIDELFTAKEKIGNTIKNVKTAAEKYLQWSNANATGWRLSNWSYGSYGREQADKLIKMIEQDKPMAEILKATHDIVNTSGVNANSFTRYLHDALHTEEPKLVGRETLTERFKSYKEKLQGELNDLERTEERNNRVRLN</sequence>